<sequence>MKKKFKGKKITWQNIAAVIIIGAFALLIFQPRVGLFFLTLRIMQKNRIERNIDEVKVKMVLQRRRIDLLKNNENYIEKIIREETNMINSNEKILKR</sequence>
<evidence type="ECO:0000256" key="1">
    <source>
        <dbReference type="SAM" id="Phobius"/>
    </source>
</evidence>
<keyword evidence="1" id="KW-0472">Membrane</keyword>
<dbReference type="EMBL" id="DMZY01000027">
    <property type="protein sequence ID" value="HAV91713.1"/>
    <property type="molecule type" value="Genomic_DNA"/>
</dbReference>
<keyword evidence="1" id="KW-0812">Transmembrane</keyword>
<comment type="caution">
    <text evidence="2">The sequence shown here is derived from an EMBL/GenBank/DDBJ whole genome shotgun (WGS) entry which is preliminary data.</text>
</comment>
<name>A0A350H847_UNCW3</name>
<proteinExistence type="predicted"/>
<dbReference type="AlphaFoldDB" id="A0A350H847"/>
<evidence type="ECO:0008006" key="4">
    <source>
        <dbReference type="Google" id="ProtNLM"/>
    </source>
</evidence>
<protein>
    <recommendedName>
        <fullName evidence="4">Septum formation initiator family protein</fullName>
    </recommendedName>
</protein>
<accession>A0A350H847</accession>
<keyword evidence="1" id="KW-1133">Transmembrane helix</keyword>
<dbReference type="Proteomes" id="UP000264062">
    <property type="component" value="Unassembled WGS sequence"/>
</dbReference>
<evidence type="ECO:0000313" key="2">
    <source>
        <dbReference type="EMBL" id="HAV91713.1"/>
    </source>
</evidence>
<dbReference type="Pfam" id="PF04977">
    <property type="entry name" value="DivIC"/>
    <property type="match status" value="1"/>
</dbReference>
<feature type="transmembrane region" description="Helical" evidence="1">
    <location>
        <begin position="15"/>
        <end position="40"/>
    </location>
</feature>
<organism evidence="2 3">
    <name type="scientific">candidate division WOR-3 bacterium</name>
    <dbReference type="NCBI Taxonomy" id="2052148"/>
    <lineage>
        <taxon>Bacteria</taxon>
        <taxon>Bacteria division WOR-3</taxon>
    </lineage>
</organism>
<gene>
    <name evidence="2" type="ORF">DCW38_00820</name>
</gene>
<reference evidence="2 3" key="1">
    <citation type="journal article" date="2018" name="Nat. Biotechnol.">
        <title>A standardized bacterial taxonomy based on genome phylogeny substantially revises the tree of life.</title>
        <authorList>
            <person name="Parks D.H."/>
            <person name="Chuvochina M."/>
            <person name="Waite D.W."/>
            <person name="Rinke C."/>
            <person name="Skarshewski A."/>
            <person name="Chaumeil P.A."/>
            <person name="Hugenholtz P."/>
        </authorList>
    </citation>
    <scope>NUCLEOTIDE SEQUENCE [LARGE SCALE GENOMIC DNA]</scope>
    <source>
        <strain evidence="2">UBA9956</strain>
    </source>
</reference>
<dbReference type="InterPro" id="IPR007060">
    <property type="entry name" value="FtsL/DivIC"/>
</dbReference>
<evidence type="ECO:0000313" key="3">
    <source>
        <dbReference type="Proteomes" id="UP000264062"/>
    </source>
</evidence>